<protein>
    <recommendedName>
        <fullName evidence="4">Lipoprotein</fullName>
    </recommendedName>
</protein>
<dbReference type="RefSeq" id="WP_074822490.1">
    <property type="nucleotide sequence ID" value="NZ_FNTI01000001.1"/>
</dbReference>
<keyword evidence="1" id="KW-0732">Signal</keyword>
<feature type="chain" id="PRO_5030031701" description="Lipoprotein" evidence="1">
    <location>
        <begin position="20"/>
        <end position="125"/>
    </location>
</feature>
<dbReference type="EMBL" id="FNTI01000001">
    <property type="protein sequence ID" value="SED40922.1"/>
    <property type="molecule type" value="Genomic_DNA"/>
</dbReference>
<feature type="signal peptide" evidence="1">
    <location>
        <begin position="1"/>
        <end position="19"/>
    </location>
</feature>
<evidence type="ECO:0008006" key="4">
    <source>
        <dbReference type="Google" id="ProtNLM"/>
    </source>
</evidence>
<dbReference type="OrthoDB" id="8447517at2"/>
<gene>
    <name evidence="2" type="ORF">SAMN05444171_4033</name>
</gene>
<evidence type="ECO:0000256" key="1">
    <source>
        <dbReference type="SAM" id="SignalP"/>
    </source>
</evidence>
<sequence>MRLVVIVLGLLLSMAPAQADKVVASGRPLQLYFAYATNPDCTSAGAVVVRVVQPPEHGRVSIRQTGVFPNFPPANPRNVCNRRRVPGVQAIYTSQRGYIGPDLVVLEALFPAGRGVSVQLPIRVM</sequence>
<organism evidence="2 3">
    <name type="scientific">Bradyrhizobium lablabi</name>
    <dbReference type="NCBI Taxonomy" id="722472"/>
    <lineage>
        <taxon>Bacteria</taxon>
        <taxon>Pseudomonadati</taxon>
        <taxon>Pseudomonadota</taxon>
        <taxon>Alphaproteobacteria</taxon>
        <taxon>Hyphomicrobiales</taxon>
        <taxon>Nitrobacteraceae</taxon>
        <taxon>Bradyrhizobium</taxon>
    </lineage>
</organism>
<evidence type="ECO:0000313" key="2">
    <source>
        <dbReference type="EMBL" id="SED40922.1"/>
    </source>
</evidence>
<proteinExistence type="predicted"/>
<dbReference type="AlphaFoldDB" id="A0A1M7AGJ6"/>
<name>A0A1M7AGJ6_9BRAD</name>
<accession>A0A1M7AGJ6</accession>
<evidence type="ECO:0000313" key="3">
    <source>
        <dbReference type="Proteomes" id="UP000183208"/>
    </source>
</evidence>
<dbReference type="Proteomes" id="UP000183208">
    <property type="component" value="Unassembled WGS sequence"/>
</dbReference>
<reference evidence="2 3" key="1">
    <citation type="submission" date="2016-10" db="EMBL/GenBank/DDBJ databases">
        <authorList>
            <person name="de Groot N.N."/>
        </authorList>
    </citation>
    <scope>NUCLEOTIDE SEQUENCE [LARGE SCALE GENOMIC DNA]</scope>
    <source>
        <strain evidence="2 3">GAS522</strain>
    </source>
</reference>